<protein>
    <recommendedName>
        <fullName evidence="3">Mariner Mos1 transposase</fullName>
    </recommendedName>
</protein>
<proteinExistence type="predicted"/>
<evidence type="ECO:0000313" key="2">
    <source>
        <dbReference type="Proteomes" id="UP000299102"/>
    </source>
</evidence>
<accession>A0A4C1Z689</accession>
<dbReference type="Gene3D" id="3.30.420.10">
    <property type="entry name" value="Ribonuclease H-like superfamily/Ribonuclease H"/>
    <property type="match status" value="1"/>
</dbReference>
<dbReference type="GO" id="GO:0003676">
    <property type="term" value="F:nucleic acid binding"/>
    <property type="evidence" value="ECO:0007669"/>
    <property type="project" value="InterPro"/>
</dbReference>
<name>A0A4C1Z689_EUMVA</name>
<comment type="caution">
    <text evidence="1">The sequence shown here is derived from an EMBL/GenBank/DDBJ whole genome shotgun (WGS) entry which is preliminary data.</text>
</comment>
<dbReference type="Proteomes" id="UP000299102">
    <property type="component" value="Unassembled WGS sequence"/>
</dbReference>
<gene>
    <name evidence="1" type="ORF">EVAR_43472_1</name>
</gene>
<dbReference type="OrthoDB" id="10017160at2759"/>
<dbReference type="InterPro" id="IPR036397">
    <property type="entry name" value="RNaseH_sf"/>
</dbReference>
<organism evidence="1 2">
    <name type="scientific">Eumeta variegata</name>
    <name type="common">Bagworm moth</name>
    <name type="synonym">Eumeta japonica</name>
    <dbReference type="NCBI Taxonomy" id="151549"/>
    <lineage>
        <taxon>Eukaryota</taxon>
        <taxon>Metazoa</taxon>
        <taxon>Ecdysozoa</taxon>
        <taxon>Arthropoda</taxon>
        <taxon>Hexapoda</taxon>
        <taxon>Insecta</taxon>
        <taxon>Pterygota</taxon>
        <taxon>Neoptera</taxon>
        <taxon>Endopterygota</taxon>
        <taxon>Lepidoptera</taxon>
        <taxon>Glossata</taxon>
        <taxon>Ditrysia</taxon>
        <taxon>Tineoidea</taxon>
        <taxon>Psychidae</taxon>
        <taxon>Oiketicinae</taxon>
        <taxon>Eumeta</taxon>
    </lineage>
</organism>
<reference evidence="1 2" key="1">
    <citation type="journal article" date="2019" name="Commun. Biol.">
        <title>The bagworm genome reveals a unique fibroin gene that provides high tensile strength.</title>
        <authorList>
            <person name="Kono N."/>
            <person name="Nakamura H."/>
            <person name="Ohtoshi R."/>
            <person name="Tomita M."/>
            <person name="Numata K."/>
            <person name="Arakawa K."/>
        </authorList>
    </citation>
    <scope>NUCLEOTIDE SEQUENCE [LARGE SCALE GENOMIC DNA]</scope>
</reference>
<dbReference type="AlphaFoldDB" id="A0A4C1Z689"/>
<evidence type="ECO:0008006" key="3">
    <source>
        <dbReference type="Google" id="ProtNLM"/>
    </source>
</evidence>
<evidence type="ECO:0000313" key="1">
    <source>
        <dbReference type="EMBL" id="GBP82125.1"/>
    </source>
</evidence>
<dbReference type="EMBL" id="BGZK01001548">
    <property type="protein sequence ID" value="GBP82125.1"/>
    <property type="molecule type" value="Genomic_DNA"/>
</dbReference>
<keyword evidence="2" id="KW-1185">Reference proteome</keyword>
<sequence length="149" mass="17243">MRSLCGHVVEYSPNSPSSRFRLGEDVSMHLKMICECEREASMLQLPTRCVATVMAKVQLRVVLELAQKYRHDSNTINHIRIFGYEKAVLAVDRTQLTEAQKTNRVIWFNAMLTRFKEAASNLVWDIVTGEEIWIHCYDPKTKQQSTVRV</sequence>